<feature type="domain" description="GGDEF" evidence="2">
    <location>
        <begin position="43"/>
        <end position="170"/>
    </location>
</feature>
<dbReference type="SUPFAM" id="SSF55073">
    <property type="entry name" value="Nucleotide cyclase"/>
    <property type="match status" value="1"/>
</dbReference>
<dbReference type="Proteomes" id="UP000072741">
    <property type="component" value="Unassembled WGS sequence"/>
</dbReference>
<dbReference type="InterPro" id="IPR029787">
    <property type="entry name" value="Nucleotide_cyclase"/>
</dbReference>
<dbReference type="CDD" id="cd01949">
    <property type="entry name" value="GGDEF"/>
    <property type="match status" value="1"/>
</dbReference>
<dbReference type="PANTHER" id="PTHR45138">
    <property type="entry name" value="REGULATORY COMPONENTS OF SENSORY TRANSDUCTION SYSTEM"/>
    <property type="match status" value="1"/>
</dbReference>
<dbReference type="GO" id="GO:0005886">
    <property type="term" value="C:plasma membrane"/>
    <property type="evidence" value="ECO:0007669"/>
    <property type="project" value="TreeGrafter"/>
</dbReference>
<dbReference type="EC" id="2.7.7.65" evidence="1"/>
<dbReference type="EMBL" id="LDSL01000137">
    <property type="protein sequence ID" value="KTT15697.1"/>
    <property type="molecule type" value="Genomic_DNA"/>
</dbReference>
<evidence type="ECO:0000259" key="2">
    <source>
        <dbReference type="PROSITE" id="PS50887"/>
    </source>
</evidence>
<gene>
    <name evidence="3" type="ORF">NS331_19995</name>
</gene>
<sequence length="178" mass="18955">MTRRRRVAVAEELTRLAYQDALTGIANRRGFLAGAKARLEAGGGLGLIALDVDDFKKINDTHGHEVGDRVLEAFGQMLARLPPQALSGRMGGEEFCVLLPAASAQQLLEGAQGLVRRARFIQVRQVGMSVSAGAALVLPGEDLQDALRRADAALSLAKAQGKDRALLDAEASAWMPAR</sequence>
<dbReference type="GO" id="GO:0043709">
    <property type="term" value="P:cell adhesion involved in single-species biofilm formation"/>
    <property type="evidence" value="ECO:0007669"/>
    <property type="project" value="TreeGrafter"/>
</dbReference>
<comment type="caution">
    <text evidence="3">The sequence shown here is derived from an EMBL/GenBank/DDBJ whole genome shotgun (WGS) entry which is preliminary data.</text>
</comment>
<dbReference type="NCBIfam" id="TIGR00254">
    <property type="entry name" value="GGDEF"/>
    <property type="match status" value="1"/>
</dbReference>
<dbReference type="Gene3D" id="3.30.70.270">
    <property type="match status" value="1"/>
</dbReference>
<evidence type="ECO:0000313" key="3">
    <source>
        <dbReference type="EMBL" id="KTT15697.1"/>
    </source>
</evidence>
<protein>
    <recommendedName>
        <fullName evidence="1">diguanylate cyclase</fullName>
        <ecNumber evidence="1">2.7.7.65</ecNumber>
    </recommendedName>
</protein>
<dbReference type="InterPro" id="IPR000160">
    <property type="entry name" value="GGDEF_dom"/>
</dbReference>
<accession>A0A147GNP8</accession>
<dbReference type="GO" id="GO:0052621">
    <property type="term" value="F:diguanylate cyclase activity"/>
    <property type="evidence" value="ECO:0007669"/>
    <property type="project" value="UniProtKB-EC"/>
</dbReference>
<evidence type="ECO:0000256" key="1">
    <source>
        <dbReference type="ARBA" id="ARBA00012528"/>
    </source>
</evidence>
<proteinExistence type="predicted"/>
<reference evidence="3 4" key="1">
    <citation type="journal article" date="2016" name="Front. Microbiol.">
        <title>Genomic Resource of Rice Seed Associated Bacteria.</title>
        <authorList>
            <person name="Midha S."/>
            <person name="Bansal K."/>
            <person name="Sharma S."/>
            <person name="Kumar N."/>
            <person name="Patil P.P."/>
            <person name="Chaudhry V."/>
            <person name="Patil P.B."/>
        </authorList>
    </citation>
    <scope>NUCLEOTIDE SEQUENCE [LARGE SCALE GENOMIC DNA]</scope>
    <source>
        <strain evidence="3 4">NS331</strain>
    </source>
</reference>
<dbReference type="InterPro" id="IPR043128">
    <property type="entry name" value="Rev_trsase/Diguanyl_cyclase"/>
</dbReference>
<dbReference type="AlphaFoldDB" id="A0A147GNP8"/>
<organism evidence="3 4">
    <name type="scientific">Pseudacidovorax intermedius</name>
    <dbReference type="NCBI Taxonomy" id="433924"/>
    <lineage>
        <taxon>Bacteria</taxon>
        <taxon>Pseudomonadati</taxon>
        <taxon>Pseudomonadota</taxon>
        <taxon>Betaproteobacteria</taxon>
        <taxon>Burkholderiales</taxon>
        <taxon>Comamonadaceae</taxon>
        <taxon>Pseudacidovorax</taxon>
    </lineage>
</organism>
<dbReference type="PROSITE" id="PS50887">
    <property type="entry name" value="GGDEF"/>
    <property type="match status" value="1"/>
</dbReference>
<dbReference type="GO" id="GO:1902201">
    <property type="term" value="P:negative regulation of bacterial-type flagellum-dependent cell motility"/>
    <property type="evidence" value="ECO:0007669"/>
    <property type="project" value="TreeGrafter"/>
</dbReference>
<evidence type="ECO:0000313" key="4">
    <source>
        <dbReference type="Proteomes" id="UP000072741"/>
    </source>
</evidence>
<dbReference type="InterPro" id="IPR050469">
    <property type="entry name" value="Diguanylate_Cyclase"/>
</dbReference>
<name>A0A147GNP8_9BURK</name>
<dbReference type="SMART" id="SM00267">
    <property type="entry name" value="GGDEF"/>
    <property type="match status" value="1"/>
</dbReference>
<dbReference type="Pfam" id="PF00990">
    <property type="entry name" value="GGDEF"/>
    <property type="match status" value="1"/>
</dbReference>
<dbReference type="PANTHER" id="PTHR45138:SF24">
    <property type="entry name" value="DIGUANYLATE CYCLASE DGCC-RELATED"/>
    <property type="match status" value="1"/>
</dbReference>
<keyword evidence="4" id="KW-1185">Reference proteome</keyword>